<proteinExistence type="predicted"/>
<sequence>MRINNGTSLEFIGLPNGPPSYPGRLTPAKLRERCELVFQLVPEKIKNLVIVNSSLSNFEMIHACVEVADKYAENVMVIPPLLGLLTYALESLSKFRNPPLEEVIMVVSHTPEFVDFIILQRDRNDKLNITKYAHFNDQRQCEEIFPKFYDKYFPHSTIFIVHDSLRSVAENIRHQSQPENCFIKSFAKWDYVLLSGGTYRAMDEEGFDPSYHITNFSSGYETIIYNRRTGRDERYVLLPERSPLPCNIYGFNGIPQQIKLFYFTEYYHKGESLVTSKRDATKYTFPVSGSAEEIIGYVDERGVPYAPPLSRDTVDVGRREQDTVESRKAEPSEVFQPRNQGIINQYPEHHRTAYQDTVHVRKREQETVESRRVGTSEKFHPQNHNNITNHENHRMPYQNTVESRRTRPTEMLQPQKHDVIVGRSAKNHQTTNQILADSGINSALSSRVSKQMLPQTSSSIASAATPADSSRIKFIFRDDNFFAIHITQNGVTKVVTDSFGNEWCPLYLSLTENGVEIGEKARRYSKTFPQQVIYDVLKIIGKPFNEIQINPKWGFELINKNGIVYFQVKTSTGLFSQELIISAFLKAMKLQTESFMGTQNHIKEIRLSTNFRLSQSQKDIFKKAAAKNNLEILLFNVSDM</sequence>
<dbReference type="Proteomes" id="UP000887579">
    <property type="component" value="Unplaced"/>
</dbReference>
<name>A0AC34FC93_9BILA</name>
<protein>
    <submittedName>
        <fullName evidence="2">Uncharacterized protein</fullName>
    </submittedName>
</protein>
<evidence type="ECO:0000313" key="1">
    <source>
        <dbReference type="Proteomes" id="UP000887579"/>
    </source>
</evidence>
<organism evidence="1 2">
    <name type="scientific">Panagrolaimus sp. ES5</name>
    <dbReference type="NCBI Taxonomy" id="591445"/>
    <lineage>
        <taxon>Eukaryota</taxon>
        <taxon>Metazoa</taxon>
        <taxon>Ecdysozoa</taxon>
        <taxon>Nematoda</taxon>
        <taxon>Chromadorea</taxon>
        <taxon>Rhabditida</taxon>
        <taxon>Tylenchina</taxon>
        <taxon>Panagrolaimomorpha</taxon>
        <taxon>Panagrolaimoidea</taxon>
        <taxon>Panagrolaimidae</taxon>
        <taxon>Panagrolaimus</taxon>
    </lineage>
</organism>
<dbReference type="WBParaSite" id="ES5_v2.g14432.t1">
    <property type="protein sequence ID" value="ES5_v2.g14432.t1"/>
    <property type="gene ID" value="ES5_v2.g14432"/>
</dbReference>
<reference evidence="2" key="1">
    <citation type="submission" date="2022-11" db="UniProtKB">
        <authorList>
            <consortium name="WormBaseParasite"/>
        </authorList>
    </citation>
    <scope>IDENTIFICATION</scope>
</reference>
<accession>A0AC34FC93</accession>
<evidence type="ECO:0000313" key="2">
    <source>
        <dbReference type="WBParaSite" id="ES5_v2.g14432.t1"/>
    </source>
</evidence>